<accession>A0A699TQB1</accession>
<comment type="caution">
    <text evidence="2">The sequence shown here is derived from an EMBL/GenBank/DDBJ whole genome shotgun (WGS) entry which is preliminary data.</text>
</comment>
<feature type="region of interest" description="Disordered" evidence="1">
    <location>
        <begin position="1"/>
        <end position="20"/>
    </location>
</feature>
<sequence length="136" mass="15330">MALDKQVYSSDDEDIENAHIPKVNLQQDWWKPLEEDIPATPKPTWSIPSSDLPVPTNNWASDLASTYTPPPENSLLAQTGDMAMFMDCKGDRPALSISKIKAAYYPNVGLEKMVPDQLWIKEECKYDIADMYGISH</sequence>
<evidence type="ECO:0000313" key="2">
    <source>
        <dbReference type="EMBL" id="GFD11378.1"/>
    </source>
</evidence>
<proteinExistence type="predicted"/>
<organism evidence="2">
    <name type="scientific">Tanacetum cinerariifolium</name>
    <name type="common">Dalmatian daisy</name>
    <name type="synonym">Chrysanthemum cinerariifolium</name>
    <dbReference type="NCBI Taxonomy" id="118510"/>
    <lineage>
        <taxon>Eukaryota</taxon>
        <taxon>Viridiplantae</taxon>
        <taxon>Streptophyta</taxon>
        <taxon>Embryophyta</taxon>
        <taxon>Tracheophyta</taxon>
        <taxon>Spermatophyta</taxon>
        <taxon>Magnoliopsida</taxon>
        <taxon>eudicotyledons</taxon>
        <taxon>Gunneridae</taxon>
        <taxon>Pentapetalae</taxon>
        <taxon>asterids</taxon>
        <taxon>campanulids</taxon>
        <taxon>Asterales</taxon>
        <taxon>Asteraceae</taxon>
        <taxon>Asteroideae</taxon>
        <taxon>Anthemideae</taxon>
        <taxon>Anthemidinae</taxon>
        <taxon>Tanacetum</taxon>
    </lineage>
</organism>
<evidence type="ECO:0000256" key="1">
    <source>
        <dbReference type="SAM" id="MobiDB-lite"/>
    </source>
</evidence>
<dbReference type="AlphaFoldDB" id="A0A699TQB1"/>
<feature type="non-terminal residue" evidence="2">
    <location>
        <position position="1"/>
    </location>
</feature>
<protein>
    <submittedName>
        <fullName evidence="2">Uncharacterized protein</fullName>
    </submittedName>
</protein>
<reference evidence="2" key="1">
    <citation type="journal article" date="2019" name="Sci. Rep.">
        <title>Draft genome of Tanacetum cinerariifolium, the natural source of mosquito coil.</title>
        <authorList>
            <person name="Yamashiro T."/>
            <person name="Shiraishi A."/>
            <person name="Satake H."/>
            <person name="Nakayama K."/>
        </authorList>
    </citation>
    <scope>NUCLEOTIDE SEQUENCE</scope>
</reference>
<dbReference type="EMBL" id="BKCJ011258681">
    <property type="protein sequence ID" value="GFD11378.1"/>
    <property type="molecule type" value="Genomic_DNA"/>
</dbReference>
<gene>
    <name evidence="2" type="ORF">Tci_883347</name>
</gene>
<name>A0A699TQB1_TANCI</name>